<dbReference type="PANTHER" id="PTHR12197:SF251">
    <property type="entry name" value="EG:BACR7C10.4 PROTEIN"/>
    <property type="match status" value="1"/>
</dbReference>
<evidence type="ECO:0000313" key="2">
    <source>
        <dbReference type="EMBL" id="OAF65545.1"/>
    </source>
</evidence>
<gene>
    <name evidence="2" type="ORF">A3Q56_06738</name>
</gene>
<dbReference type="InterPro" id="IPR046341">
    <property type="entry name" value="SET_dom_sf"/>
</dbReference>
<dbReference type="Proteomes" id="UP000078046">
    <property type="component" value="Unassembled WGS sequence"/>
</dbReference>
<dbReference type="InterPro" id="IPR050869">
    <property type="entry name" value="H3K4_H4K5_MeTrfase"/>
</dbReference>
<proteinExistence type="predicted"/>
<dbReference type="Pfam" id="PF00856">
    <property type="entry name" value="SET"/>
    <property type="match status" value="1"/>
</dbReference>
<dbReference type="GO" id="GO:0005634">
    <property type="term" value="C:nucleus"/>
    <property type="evidence" value="ECO:0007669"/>
    <property type="project" value="TreeGrafter"/>
</dbReference>
<reference evidence="2 3" key="1">
    <citation type="submission" date="2016-04" db="EMBL/GenBank/DDBJ databases">
        <title>The genome of Intoshia linei affirms orthonectids as highly simplified spiralians.</title>
        <authorList>
            <person name="Mikhailov K.V."/>
            <person name="Slusarev G.S."/>
            <person name="Nikitin M.A."/>
            <person name="Logacheva M.D."/>
            <person name="Penin A."/>
            <person name="Aleoshin V."/>
            <person name="Panchin Y.V."/>
        </authorList>
    </citation>
    <scope>NUCLEOTIDE SEQUENCE [LARGE SCALE GENOMIC DNA]</scope>
    <source>
        <strain evidence="2">Intl2013</strain>
        <tissue evidence="2">Whole animal</tissue>
    </source>
</reference>
<organism evidence="2 3">
    <name type="scientific">Intoshia linei</name>
    <dbReference type="NCBI Taxonomy" id="1819745"/>
    <lineage>
        <taxon>Eukaryota</taxon>
        <taxon>Metazoa</taxon>
        <taxon>Spiralia</taxon>
        <taxon>Lophotrochozoa</taxon>
        <taxon>Mesozoa</taxon>
        <taxon>Orthonectida</taxon>
        <taxon>Rhopaluridae</taxon>
        <taxon>Intoshia</taxon>
    </lineage>
</organism>
<dbReference type="PANTHER" id="PTHR12197">
    <property type="entry name" value="HISTONE-LYSINE N-METHYLTRANSFERASE SMYD"/>
    <property type="match status" value="1"/>
</dbReference>
<dbReference type="Gene3D" id="1.25.40.10">
    <property type="entry name" value="Tetratricopeptide repeat domain"/>
    <property type="match status" value="1"/>
</dbReference>
<evidence type="ECO:0000259" key="1">
    <source>
        <dbReference type="PROSITE" id="PS50280"/>
    </source>
</evidence>
<dbReference type="EMBL" id="LWCA01001247">
    <property type="protein sequence ID" value="OAF65545.1"/>
    <property type="molecule type" value="Genomic_DNA"/>
</dbReference>
<keyword evidence="3" id="KW-1185">Reference proteome</keyword>
<feature type="domain" description="SET" evidence="1">
    <location>
        <begin position="1"/>
        <end position="59"/>
    </location>
</feature>
<sequence length="285" mass="33135">MGTMIELYGKCSCLTILISLSNLNHECKPNAVCIFDGQNINLFASRNIDIGEEITMSYDLTTAYNDKYKKVLECQYYFKCSCSFCTDYHYPNLCTITKCDCDGPVISNSDTGMICCQKCGKINFDKNFITKRINFLNCLHQLYNSKNHRPERKVAVTIVANKDRILVNNFLKNHKQVIHAKNNEIFWLLMEYVDNLEESIFVYYTEKLISELDFYFGLRTGDVGLMNMRLALYYVEKKEFSVAIKYYCKANDGFDFLSIDHSVRKRINEYIGVCRIQNKLHKAGM</sequence>
<name>A0A177AU78_9BILA</name>
<accession>A0A177AU78</accession>
<comment type="caution">
    <text evidence="2">The sequence shown here is derived from an EMBL/GenBank/DDBJ whole genome shotgun (WGS) entry which is preliminary data.</text>
</comment>
<dbReference type="PROSITE" id="PS50280">
    <property type="entry name" value="SET"/>
    <property type="match status" value="1"/>
</dbReference>
<dbReference type="AlphaFoldDB" id="A0A177AU78"/>
<dbReference type="InterPro" id="IPR001214">
    <property type="entry name" value="SET_dom"/>
</dbReference>
<dbReference type="OrthoDB" id="265717at2759"/>
<dbReference type="InterPro" id="IPR011990">
    <property type="entry name" value="TPR-like_helical_dom_sf"/>
</dbReference>
<dbReference type="SUPFAM" id="SSF82199">
    <property type="entry name" value="SET domain"/>
    <property type="match status" value="1"/>
</dbReference>
<dbReference type="Gene3D" id="2.170.270.10">
    <property type="entry name" value="SET domain"/>
    <property type="match status" value="1"/>
</dbReference>
<protein>
    <recommendedName>
        <fullName evidence="1">SET domain-containing protein</fullName>
    </recommendedName>
</protein>
<evidence type="ECO:0000313" key="3">
    <source>
        <dbReference type="Proteomes" id="UP000078046"/>
    </source>
</evidence>